<evidence type="ECO:0000256" key="2">
    <source>
        <dbReference type="ARBA" id="ARBA00023125"/>
    </source>
</evidence>
<dbReference type="PANTHER" id="PTHR43280:SF2">
    <property type="entry name" value="HTH-TYPE TRANSCRIPTIONAL REGULATOR EXSA"/>
    <property type="match status" value="1"/>
</dbReference>
<gene>
    <name evidence="5" type="ORF">G3M99_05010</name>
</gene>
<keyword evidence="2" id="KW-0238">DNA-binding</keyword>
<dbReference type="Gene3D" id="1.10.10.60">
    <property type="entry name" value="Homeodomain-like"/>
    <property type="match status" value="2"/>
</dbReference>
<comment type="caution">
    <text evidence="5">The sequence shown here is derived from an EMBL/GenBank/DDBJ whole genome shotgun (WGS) entry which is preliminary data.</text>
</comment>
<dbReference type="SMART" id="SM00342">
    <property type="entry name" value="HTH_ARAC"/>
    <property type="match status" value="1"/>
</dbReference>
<sequence length="223" mass="26068">MNLDYLTLQKEICNKIKFLDFDGAKKYYEKLSNLFQEIKLSYNFEICSIKNHLISFINYLNINLSLNTDIEYTFHTTAFELIKDLDKINNKSELLNYGNVVIDTFSFEISHCCINSNKTVLKSAVEIINENLSKNLNLEFVSNQIHVSKNYLSFCFTKDMGIKFTEYIKKIRVYKAKHLLTSTNYSMNYIATICGFKTQSYFSYVFKEVTGLSPLNFKNTFSK</sequence>
<keyword evidence="6" id="KW-1185">Reference proteome</keyword>
<keyword evidence="1" id="KW-0805">Transcription regulation</keyword>
<feature type="domain" description="HTH araC/xylS-type" evidence="4">
    <location>
        <begin position="122"/>
        <end position="220"/>
    </location>
</feature>
<dbReference type="AlphaFoldDB" id="A0A6M0H0B4"/>
<dbReference type="RefSeq" id="WP_199869416.1">
    <property type="nucleotide sequence ID" value="NZ_JAAGPU010000006.1"/>
</dbReference>
<organism evidence="5 6">
    <name type="scientific">Clostridium senegalense</name>
    <dbReference type="NCBI Taxonomy" id="1465809"/>
    <lineage>
        <taxon>Bacteria</taxon>
        <taxon>Bacillati</taxon>
        <taxon>Bacillota</taxon>
        <taxon>Clostridia</taxon>
        <taxon>Eubacteriales</taxon>
        <taxon>Clostridiaceae</taxon>
        <taxon>Clostridium</taxon>
    </lineage>
</organism>
<dbReference type="InterPro" id="IPR018060">
    <property type="entry name" value="HTH_AraC"/>
</dbReference>
<evidence type="ECO:0000313" key="6">
    <source>
        <dbReference type="Proteomes" id="UP000481872"/>
    </source>
</evidence>
<proteinExistence type="predicted"/>
<evidence type="ECO:0000256" key="3">
    <source>
        <dbReference type="ARBA" id="ARBA00023163"/>
    </source>
</evidence>
<reference evidence="5 6" key="1">
    <citation type="submission" date="2020-02" db="EMBL/GenBank/DDBJ databases">
        <title>Genome assembly of a novel Clostridium senegalense strain.</title>
        <authorList>
            <person name="Gupta T.B."/>
            <person name="Jauregui R."/>
            <person name="Maclean P."/>
            <person name="Nawarathana A."/>
            <person name="Brightwell G."/>
        </authorList>
    </citation>
    <scope>NUCLEOTIDE SEQUENCE [LARGE SCALE GENOMIC DNA]</scope>
    <source>
        <strain evidence="5 6">AGRFS4</strain>
    </source>
</reference>
<dbReference type="Pfam" id="PF12833">
    <property type="entry name" value="HTH_18"/>
    <property type="match status" value="1"/>
</dbReference>
<dbReference type="SUPFAM" id="SSF46689">
    <property type="entry name" value="Homeodomain-like"/>
    <property type="match status" value="2"/>
</dbReference>
<evidence type="ECO:0000313" key="5">
    <source>
        <dbReference type="EMBL" id="NEU04230.1"/>
    </source>
</evidence>
<protein>
    <submittedName>
        <fullName evidence="5">Helix-turn-helix transcriptional regulator</fullName>
    </submittedName>
</protein>
<evidence type="ECO:0000256" key="1">
    <source>
        <dbReference type="ARBA" id="ARBA00023015"/>
    </source>
</evidence>
<keyword evidence="3" id="KW-0804">Transcription</keyword>
<dbReference type="GO" id="GO:0003700">
    <property type="term" value="F:DNA-binding transcription factor activity"/>
    <property type="evidence" value="ECO:0007669"/>
    <property type="project" value="InterPro"/>
</dbReference>
<dbReference type="Proteomes" id="UP000481872">
    <property type="component" value="Unassembled WGS sequence"/>
</dbReference>
<accession>A0A6M0H0B4</accession>
<name>A0A6M0H0B4_9CLOT</name>
<dbReference type="PROSITE" id="PS00041">
    <property type="entry name" value="HTH_ARAC_FAMILY_1"/>
    <property type="match status" value="1"/>
</dbReference>
<dbReference type="PROSITE" id="PS01124">
    <property type="entry name" value="HTH_ARAC_FAMILY_2"/>
    <property type="match status" value="1"/>
</dbReference>
<dbReference type="InterPro" id="IPR009057">
    <property type="entry name" value="Homeodomain-like_sf"/>
</dbReference>
<dbReference type="EMBL" id="JAAGPU010000006">
    <property type="protein sequence ID" value="NEU04230.1"/>
    <property type="molecule type" value="Genomic_DNA"/>
</dbReference>
<dbReference type="PANTHER" id="PTHR43280">
    <property type="entry name" value="ARAC-FAMILY TRANSCRIPTIONAL REGULATOR"/>
    <property type="match status" value="1"/>
</dbReference>
<dbReference type="InterPro" id="IPR018062">
    <property type="entry name" value="HTH_AraC-typ_CS"/>
</dbReference>
<evidence type="ECO:0000259" key="4">
    <source>
        <dbReference type="PROSITE" id="PS01124"/>
    </source>
</evidence>
<dbReference type="GO" id="GO:0043565">
    <property type="term" value="F:sequence-specific DNA binding"/>
    <property type="evidence" value="ECO:0007669"/>
    <property type="project" value="InterPro"/>
</dbReference>